<feature type="domain" description="SnoaL-like" evidence="1">
    <location>
        <begin position="178"/>
        <end position="276"/>
    </location>
</feature>
<name>A0A5D0HTN3_9FLAO</name>
<keyword evidence="3" id="KW-1185">Reference proteome</keyword>
<dbReference type="RefSeq" id="WP_148543995.1">
    <property type="nucleotide sequence ID" value="NZ_VSDQ01000679.1"/>
</dbReference>
<evidence type="ECO:0000259" key="1">
    <source>
        <dbReference type="Pfam" id="PF12680"/>
    </source>
</evidence>
<comment type="caution">
    <text evidence="2">The sequence shown here is derived from an EMBL/GenBank/DDBJ whole genome shotgun (WGS) entry which is preliminary data.</text>
</comment>
<protein>
    <recommendedName>
        <fullName evidence="1">SnoaL-like domain-containing protein</fullName>
    </recommendedName>
</protein>
<dbReference type="AlphaFoldDB" id="A0A5D0HTN3"/>
<evidence type="ECO:0000313" key="3">
    <source>
        <dbReference type="Proteomes" id="UP000323930"/>
    </source>
</evidence>
<dbReference type="InterPro" id="IPR032710">
    <property type="entry name" value="NTF2-like_dom_sf"/>
</dbReference>
<dbReference type="OrthoDB" id="9812089at2"/>
<dbReference type="EMBL" id="VSDQ01000679">
    <property type="protein sequence ID" value="TYA74753.1"/>
    <property type="molecule type" value="Genomic_DNA"/>
</dbReference>
<dbReference type="Pfam" id="PF12680">
    <property type="entry name" value="SnoaL_2"/>
    <property type="match status" value="1"/>
</dbReference>
<gene>
    <name evidence="2" type="ORF">FUA24_15705</name>
</gene>
<dbReference type="SUPFAM" id="SSF54427">
    <property type="entry name" value="NTF2-like"/>
    <property type="match status" value="2"/>
</dbReference>
<dbReference type="Gene3D" id="3.10.450.50">
    <property type="match status" value="2"/>
</dbReference>
<sequence>MKSTLKLSLLVITVLLTACNNQNKKVETTEQIESTPKTEQKMELSNKDKAIALIESLETGAHEPVGYINPNKYIQHNLAVEDGLEGFGKVVANAPEGGFKAKVVRAFQDGDYVFLHNEYDFFGPKAAFDIFRFEDGKIVEHWDNLSAITPPNPSGRTQFDGATTIADLDKTAENKALVEGFVTDVLLNGKSDKITDYISPEKYIQHNSAVADGLDGLGAALKYFADNGLVMQYDKVHKVLGEGNFVLTVSEGKFGKGDHTSYYDLFRVENGKIVEHWDVIETILPKNEWKNDNGKF</sequence>
<dbReference type="InterPro" id="IPR037401">
    <property type="entry name" value="SnoaL-like"/>
</dbReference>
<dbReference type="PROSITE" id="PS51257">
    <property type="entry name" value="PROKAR_LIPOPROTEIN"/>
    <property type="match status" value="1"/>
</dbReference>
<accession>A0A5D0HTN3</accession>
<reference evidence="2 3" key="1">
    <citation type="submission" date="2019-08" db="EMBL/GenBank/DDBJ databases">
        <title>Seonamhaeicola sediminis sp. nov., isolated from marine sediment.</title>
        <authorList>
            <person name="Cao W.R."/>
        </authorList>
    </citation>
    <scope>NUCLEOTIDE SEQUENCE [LARGE SCALE GENOMIC DNA]</scope>
    <source>
        <strain evidence="2 3">B011</strain>
    </source>
</reference>
<organism evidence="2 3">
    <name type="scientific">Seonamhaeicola marinus</name>
    <dbReference type="NCBI Taxonomy" id="1912246"/>
    <lineage>
        <taxon>Bacteria</taxon>
        <taxon>Pseudomonadati</taxon>
        <taxon>Bacteroidota</taxon>
        <taxon>Flavobacteriia</taxon>
        <taxon>Flavobacteriales</taxon>
        <taxon>Flavobacteriaceae</taxon>
    </lineage>
</organism>
<dbReference type="Proteomes" id="UP000323930">
    <property type="component" value="Unassembled WGS sequence"/>
</dbReference>
<proteinExistence type="predicted"/>
<evidence type="ECO:0000313" key="2">
    <source>
        <dbReference type="EMBL" id="TYA74753.1"/>
    </source>
</evidence>